<keyword evidence="4 5" id="KW-0472">Membrane</keyword>
<feature type="transmembrane region" description="Helical" evidence="5">
    <location>
        <begin position="304"/>
        <end position="326"/>
    </location>
</feature>
<proteinExistence type="predicted"/>
<feature type="transmembrane region" description="Helical" evidence="5">
    <location>
        <begin position="115"/>
        <end position="133"/>
    </location>
</feature>
<evidence type="ECO:0000313" key="8">
    <source>
        <dbReference type="EMBL" id="GLJ76327.1"/>
    </source>
</evidence>
<organism evidence="8 9">
    <name type="scientific">Leifsonia poae</name>
    <dbReference type="NCBI Taxonomy" id="110933"/>
    <lineage>
        <taxon>Bacteria</taxon>
        <taxon>Bacillati</taxon>
        <taxon>Actinomycetota</taxon>
        <taxon>Actinomycetes</taxon>
        <taxon>Micrococcales</taxon>
        <taxon>Microbacteriaceae</taxon>
        <taxon>Leifsonia</taxon>
    </lineage>
</organism>
<evidence type="ECO:0000259" key="7">
    <source>
        <dbReference type="Pfam" id="PF13515"/>
    </source>
</evidence>
<dbReference type="Proteomes" id="UP001142372">
    <property type="component" value="Unassembled WGS sequence"/>
</dbReference>
<evidence type="ECO:0000256" key="6">
    <source>
        <dbReference type="SAM" id="SignalP"/>
    </source>
</evidence>
<dbReference type="RefSeq" id="WP_271176982.1">
    <property type="nucleotide sequence ID" value="NZ_BAAAJO010000005.1"/>
</dbReference>
<keyword evidence="3 5" id="KW-1133">Transmembrane helix</keyword>
<feature type="transmembrane region" description="Helical" evidence="5">
    <location>
        <begin position="338"/>
        <end position="358"/>
    </location>
</feature>
<dbReference type="Pfam" id="PF13515">
    <property type="entry name" value="FUSC_2"/>
    <property type="match status" value="1"/>
</dbReference>
<evidence type="ECO:0000256" key="5">
    <source>
        <dbReference type="SAM" id="Phobius"/>
    </source>
</evidence>
<reference evidence="8" key="1">
    <citation type="journal article" date="2014" name="Int. J. Syst. Evol. Microbiol.">
        <title>Complete genome sequence of Corynebacterium casei LMG S-19264T (=DSM 44701T), isolated from a smear-ripened cheese.</title>
        <authorList>
            <consortium name="US DOE Joint Genome Institute (JGI-PGF)"/>
            <person name="Walter F."/>
            <person name="Albersmeier A."/>
            <person name="Kalinowski J."/>
            <person name="Ruckert C."/>
        </authorList>
    </citation>
    <scope>NUCLEOTIDE SEQUENCE</scope>
    <source>
        <strain evidence="8">VKM Ac-1401</strain>
    </source>
</reference>
<keyword evidence="6" id="KW-0732">Signal</keyword>
<dbReference type="InterPro" id="IPR049453">
    <property type="entry name" value="Memb_transporter_dom"/>
</dbReference>
<feature type="transmembrane region" description="Helical" evidence="5">
    <location>
        <begin position="140"/>
        <end position="159"/>
    </location>
</feature>
<accession>A0A9W6H9Q6</accession>
<comment type="subcellular location">
    <subcellularLocation>
        <location evidence="1">Membrane</location>
        <topology evidence="1">Multi-pass membrane protein</topology>
    </subcellularLocation>
</comment>
<name>A0A9W6H9Q6_9MICO</name>
<feature type="chain" id="PRO_5040826137" description="Integral membrane bound transporter domain-containing protein" evidence="6">
    <location>
        <begin position="23"/>
        <end position="506"/>
    </location>
</feature>
<evidence type="ECO:0000256" key="1">
    <source>
        <dbReference type="ARBA" id="ARBA00004141"/>
    </source>
</evidence>
<dbReference type="PROSITE" id="PS51257">
    <property type="entry name" value="PROKAR_LIPOPROTEIN"/>
    <property type="match status" value="1"/>
</dbReference>
<evidence type="ECO:0000313" key="9">
    <source>
        <dbReference type="Proteomes" id="UP001142372"/>
    </source>
</evidence>
<gene>
    <name evidence="8" type="ORF">GCM10017584_19010</name>
</gene>
<keyword evidence="2 5" id="KW-0812">Transmembrane</keyword>
<dbReference type="AlphaFoldDB" id="A0A9W6H9Q6"/>
<reference evidence="8" key="2">
    <citation type="submission" date="2023-01" db="EMBL/GenBank/DDBJ databases">
        <authorList>
            <person name="Sun Q."/>
            <person name="Evtushenko L."/>
        </authorList>
    </citation>
    <scope>NUCLEOTIDE SEQUENCE</scope>
    <source>
        <strain evidence="8">VKM Ac-1401</strain>
    </source>
</reference>
<comment type="caution">
    <text evidence="8">The sequence shown here is derived from an EMBL/GenBank/DDBJ whole genome shotgun (WGS) entry which is preliminary data.</text>
</comment>
<evidence type="ECO:0000256" key="2">
    <source>
        <dbReference type="ARBA" id="ARBA00022692"/>
    </source>
</evidence>
<evidence type="ECO:0000256" key="4">
    <source>
        <dbReference type="ARBA" id="ARBA00023136"/>
    </source>
</evidence>
<feature type="transmembrane region" description="Helical" evidence="5">
    <location>
        <begin position="73"/>
        <end position="103"/>
    </location>
</feature>
<dbReference type="EMBL" id="BSEN01000006">
    <property type="protein sequence ID" value="GLJ76327.1"/>
    <property type="molecule type" value="Genomic_DNA"/>
</dbReference>
<feature type="transmembrane region" description="Helical" evidence="5">
    <location>
        <begin position="281"/>
        <end position="297"/>
    </location>
</feature>
<feature type="transmembrane region" description="Helical" evidence="5">
    <location>
        <begin position="208"/>
        <end position="227"/>
    </location>
</feature>
<feature type="signal peptide" evidence="6">
    <location>
        <begin position="1"/>
        <end position="22"/>
    </location>
</feature>
<keyword evidence="9" id="KW-1185">Reference proteome</keyword>
<dbReference type="GO" id="GO:0016020">
    <property type="term" value="C:membrane"/>
    <property type="evidence" value="ECO:0007669"/>
    <property type="project" value="UniProtKB-SubCell"/>
</dbReference>
<sequence>MRMVSALAPAALRAALSVGAAAAACATMWWIAVWVGAGSSTAVLATVIALTLSRRTFGSRGEFARSSAVLPAVGLVAAGVGWLLVAVPVAGAVAFVLGMSIPIWMRRFGERASRLGTLITLPFVAMLVAPGAAPKTGYPWLDLALLVAASVVAIAWVALSRELGMVPGVVSAASASAPPARAEGLQKAERARPADGSVRTPLRASTRMALQMAAALTAAFVVGWLAFPEHAMWTVLTAFIVCSGNRGRGDVVYKSGLRVAGALAGTVVAVALSFVVEPTGFGAVVVIFAALFVGSWLRDVSYAFWALTITLVLTLLQGVLGTTPAAPASLGWMLAERMLAIVVGALIGIAASWFILPVRSSDVVRRRLADALLALTGVLAPSSDDPDAPSRAERIAAFRAAIDRLEQLAPTQSAHRMLRRGVGRATAHPSGPAHPIDCIRVAASLPAALDSPAPRSRADVGAALRDARRSLAAPADFDRIHTALVALRAQLDPPSPLPGGNGAGSL</sequence>
<evidence type="ECO:0000256" key="3">
    <source>
        <dbReference type="ARBA" id="ARBA00022989"/>
    </source>
</evidence>
<feature type="domain" description="Integral membrane bound transporter" evidence="7">
    <location>
        <begin position="218"/>
        <end position="350"/>
    </location>
</feature>
<protein>
    <recommendedName>
        <fullName evidence="7">Integral membrane bound transporter domain-containing protein</fullName>
    </recommendedName>
</protein>